<dbReference type="Pfam" id="PF13424">
    <property type="entry name" value="TPR_12"/>
    <property type="match status" value="1"/>
</dbReference>
<keyword evidence="6" id="KW-1185">Reference proteome</keyword>
<dbReference type="InterPro" id="IPR011990">
    <property type="entry name" value="TPR-like_helical_dom_sf"/>
</dbReference>
<dbReference type="Proteomes" id="UP000076715">
    <property type="component" value="Unassembled WGS sequence"/>
</dbReference>
<protein>
    <recommendedName>
        <fullName evidence="4">HTH luxR-type domain-containing protein</fullName>
    </recommendedName>
</protein>
<keyword evidence="1" id="KW-0802">TPR repeat</keyword>
<dbReference type="STRING" id="1642818.AWE51_24260"/>
<dbReference type="EMBL" id="LQRT01000010">
    <property type="protein sequence ID" value="KZS40919.1"/>
    <property type="molecule type" value="Genomic_DNA"/>
</dbReference>
<evidence type="ECO:0000259" key="4">
    <source>
        <dbReference type="SMART" id="SM00421"/>
    </source>
</evidence>
<feature type="coiled-coil region" evidence="2">
    <location>
        <begin position="390"/>
        <end position="417"/>
    </location>
</feature>
<dbReference type="InterPro" id="IPR016032">
    <property type="entry name" value="Sig_transdc_resp-reg_C-effctor"/>
</dbReference>
<dbReference type="GO" id="GO:0003677">
    <property type="term" value="F:DNA binding"/>
    <property type="evidence" value="ECO:0007669"/>
    <property type="project" value="InterPro"/>
</dbReference>
<keyword evidence="3" id="KW-1133">Transmembrane helix</keyword>
<comment type="caution">
    <text evidence="5">The sequence shown here is derived from an EMBL/GenBank/DDBJ whole genome shotgun (WGS) entry which is preliminary data.</text>
</comment>
<dbReference type="InterPro" id="IPR019734">
    <property type="entry name" value="TPR_rpt"/>
</dbReference>
<dbReference type="SMART" id="SM00421">
    <property type="entry name" value="HTH_LUXR"/>
    <property type="match status" value="1"/>
</dbReference>
<dbReference type="PROSITE" id="PS50293">
    <property type="entry name" value="TPR_REGION"/>
    <property type="match status" value="1"/>
</dbReference>
<dbReference type="SUPFAM" id="SSF46894">
    <property type="entry name" value="C-terminal effector domain of the bipartite response regulators"/>
    <property type="match status" value="1"/>
</dbReference>
<dbReference type="GO" id="GO:0006355">
    <property type="term" value="P:regulation of DNA-templated transcription"/>
    <property type="evidence" value="ECO:0007669"/>
    <property type="project" value="InterPro"/>
</dbReference>
<evidence type="ECO:0000313" key="6">
    <source>
        <dbReference type="Proteomes" id="UP000076715"/>
    </source>
</evidence>
<dbReference type="SMART" id="SM00028">
    <property type="entry name" value="TPR"/>
    <property type="match status" value="4"/>
</dbReference>
<sequence length="556" mass="64182">MIFFFISFTQLLASTQKINSLQDQLNAHKEEDTIKVNLLNAIGFEYWIVDANESIIYGKEALQLSRLLRYPAGLAKANRIVGVAYWAQGDQNKALKYLNTSYKIYEKVNDKRGIANTRLNIGMVYADLREYERALQNYDQAINEFTALGLKSRIATTFTKIGTILIKQHKDTKALQYLTDALQMHIVNEFTYGIAEVHNRLGILYLSKNEIEQASYHIQKSIKLGREVSDIDGLTNNFVIHGKILRLSNRLDEAAIELNKGLELAKENNLKKYELFAYEELKELKKQQSKAEEALTFYDKYTTLKDSLFNSDKSKQIAYLEFENELDIKNKEVLALKAKEKTDNFIKLILILGVTSISICGYVIFMISRQRAKKSKQLSTKSQELLESVYALSQKDLENSELKQKELKRQLDFKNKELTSYALNFIKKNEVVQQLQTTIKSLKKSPAVEKDKLIADLNKIIRKNLSIDRDWEDFSRFFEDVHQGFYTKLKLKHMDLSTNDLKICSLIQLNLNIKETASILGISPESVKTARYRLRKKLGLDPGQEILTYLIQLEQE</sequence>
<accession>A0A162CTS8</accession>
<proteinExistence type="predicted"/>
<dbReference type="Gene3D" id="1.25.40.10">
    <property type="entry name" value="Tetratricopeptide repeat domain"/>
    <property type="match status" value="1"/>
</dbReference>
<feature type="repeat" description="TPR" evidence="1">
    <location>
        <begin position="115"/>
        <end position="148"/>
    </location>
</feature>
<organism evidence="5 6">
    <name type="scientific">Aquimarina aggregata</name>
    <dbReference type="NCBI Taxonomy" id="1642818"/>
    <lineage>
        <taxon>Bacteria</taxon>
        <taxon>Pseudomonadati</taxon>
        <taxon>Bacteroidota</taxon>
        <taxon>Flavobacteriia</taxon>
        <taxon>Flavobacteriales</taxon>
        <taxon>Flavobacteriaceae</taxon>
        <taxon>Aquimarina</taxon>
    </lineage>
</organism>
<evidence type="ECO:0000313" key="5">
    <source>
        <dbReference type="EMBL" id="KZS40919.1"/>
    </source>
</evidence>
<gene>
    <name evidence="5" type="ORF">AWE51_24260</name>
</gene>
<evidence type="ECO:0000256" key="1">
    <source>
        <dbReference type="PROSITE-ProRule" id="PRU00339"/>
    </source>
</evidence>
<dbReference type="AlphaFoldDB" id="A0A162CTS8"/>
<keyword evidence="3" id="KW-0812">Transmembrane</keyword>
<dbReference type="InterPro" id="IPR000792">
    <property type="entry name" value="Tscrpt_reg_LuxR_C"/>
</dbReference>
<evidence type="ECO:0000256" key="3">
    <source>
        <dbReference type="SAM" id="Phobius"/>
    </source>
</evidence>
<evidence type="ECO:0000256" key="2">
    <source>
        <dbReference type="SAM" id="Coils"/>
    </source>
</evidence>
<feature type="transmembrane region" description="Helical" evidence="3">
    <location>
        <begin position="345"/>
        <end position="367"/>
    </location>
</feature>
<keyword evidence="2" id="KW-0175">Coiled coil</keyword>
<name>A0A162CTS8_9FLAO</name>
<feature type="repeat" description="TPR" evidence="1">
    <location>
        <begin position="195"/>
        <end position="228"/>
    </location>
</feature>
<feature type="domain" description="HTH luxR-type" evidence="4">
    <location>
        <begin position="493"/>
        <end position="550"/>
    </location>
</feature>
<dbReference type="InterPro" id="IPR036388">
    <property type="entry name" value="WH-like_DNA-bd_sf"/>
</dbReference>
<dbReference type="Gene3D" id="1.10.10.10">
    <property type="entry name" value="Winged helix-like DNA-binding domain superfamily/Winged helix DNA-binding domain"/>
    <property type="match status" value="1"/>
</dbReference>
<keyword evidence="3" id="KW-0472">Membrane</keyword>
<reference evidence="5 6" key="1">
    <citation type="submission" date="2016-01" db="EMBL/GenBank/DDBJ databases">
        <title>The draft genome sequence of Aquimarina sp. RZW4-3-2.</title>
        <authorList>
            <person name="Wang Y."/>
        </authorList>
    </citation>
    <scope>NUCLEOTIDE SEQUENCE [LARGE SCALE GENOMIC DNA]</scope>
    <source>
        <strain evidence="5 6">RZW4-3-2</strain>
    </source>
</reference>
<dbReference type="SUPFAM" id="SSF48452">
    <property type="entry name" value="TPR-like"/>
    <property type="match status" value="2"/>
</dbReference>
<dbReference type="PROSITE" id="PS50005">
    <property type="entry name" value="TPR"/>
    <property type="match status" value="2"/>
</dbReference>
<dbReference type="PANTHER" id="PTHR10098">
    <property type="entry name" value="RAPSYN-RELATED"/>
    <property type="match status" value="1"/>
</dbReference>